<evidence type="ECO:0000256" key="2">
    <source>
        <dbReference type="ARBA" id="ARBA00022679"/>
    </source>
</evidence>
<reference evidence="5 6" key="1">
    <citation type="submission" date="2018-08" db="EMBL/GenBank/DDBJ databases">
        <title>Fibrisoma montanum sp. nov., isolated from Danxia mountain soil.</title>
        <authorList>
            <person name="Huang Y."/>
        </authorList>
    </citation>
    <scope>NUCLEOTIDE SEQUENCE [LARGE SCALE GENOMIC DNA]</scope>
    <source>
        <strain evidence="5 6">HYT19</strain>
    </source>
</reference>
<gene>
    <name evidence="5" type="ORF">DYU11_31765</name>
</gene>
<keyword evidence="2 5" id="KW-0808">Transferase</keyword>
<protein>
    <submittedName>
        <fullName evidence="5">Glycosyltransferase family 61 protein</fullName>
    </submittedName>
</protein>
<dbReference type="AlphaFoldDB" id="A0A418LW00"/>
<keyword evidence="3" id="KW-0325">Glycoprotein</keyword>
<evidence type="ECO:0000313" key="5">
    <source>
        <dbReference type="EMBL" id="RIV17434.1"/>
    </source>
</evidence>
<evidence type="ECO:0000259" key="4">
    <source>
        <dbReference type="Pfam" id="PF04577"/>
    </source>
</evidence>
<dbReference type="InterPro" id="IPR007657">
    <property type="entry name" value="Glycosyltransferase_61"/>
</dbReference>
<feature type="domain" description="Glycosyltransferase 61 catalytic" evidence="4">
    <location>
        <begin position="204"/>
        <end position="314"/>
    </location>
</feature>
<organism evidence="5 6">
    <name type="scientific">Fibrisoma montanum</name>
    <dbReference type="NCBI Taxonomy" id="2305895"/>
    <lineage>
        <taxon>Bacteria</taxon>
        <taxon>Pseudomonadati</taxon>
        <taxon>Bacteroidota</taxon>
        <taxon>Cytophagia</taxon>
        <taxon>Cytophagales</taxon>
        <taxon>Spirosomataceae</taxon>
        <taxon>Fibrisoma</taxon>
    </lineage>
</organism>
<evidence type="ECO:0000313" key="6">
    <source>
        <dbReference type="Proteomes" id="UP000283523"/>
    </source>
</evidence>
<evidence type="ECO:0000256" key="1">
    <source>
        <dbReference type="ARBA" id="ARBA00022676"/>
    </source>
</evidence>
<dbReference type="RefSeq" id="WP_119671790.1">
    <property type="nucleotide sequence ID" value="NZ_QXED01000018.1"/>
</dbReference>
<keyword evidence="1" id="KW-0328">Glycosyltransferase</keyword>
<dbReference type="Pfam" id="PF04577">
    <property type="entry name" value="Glyco_transf_61"/>
    <property type="match status" value="1"/>
</dbReference>
<keyword evidence="6" id="KW-1185">Reference proteome</keyword>
<dbReference type="PANTHER" id="PTHR20961">
    <property type="entry name" value="GLYCOSYLTRANSFERASE"/>
    <property type="match status" value="1"/>
</dbReference>
<dbReference type="EMBL" id="QXED01000018">
    <property type="protein sequence ID" value="RIV17434.1"/>
    <property type="molecule type" value="Genomic_DNA"/>
</dbReference>
<proteinExistence type="predicted"/>
<dbReference type="OrthoDB" id="1156086at2"/>
<dbReference type="Proteomes" id="UP000283523">
    <property type="component" value="Unassembled WGS sequence"/>
</dbReference>
<sequence>MHLSTVKTFAKQFFTWIAKRFGVTFLTKDETIVYLRPYQKGFHAANLLPLPEVTDTTDAAKVIFGNKTAVSEPSYTWVYRPGDRETSQLRCGNILTDGLVLCPDYGSQHLLKDSLKPDRRQTRKVHTLVAPFGHYQDGVAFGGYYDYIFLVAAKLCRMEQNLPSGSFADAAVSYPLFSTTYEREFLTYVGFSPEQILDSRSVNVQFDTCLMGNNGHWFYPNEANVQAIRQRLFPLIQNPTSKRERLYISRAGRRRIANEDALVKLLQQYDFTIVEDKPRSLSEQLSLYNRASLIVGPHGASFSNIIWCEPGTHLFELFSPNYAPDHFLYLSQLMGLTYSAYCQGAKQYTSVWIKRNSLSENITVSVSDIERSLNRHFEQYPAKATRFETHRG</sequence>
<dbReference type="InterPro" id="IPR049625">
    <property type="entry name" value="Glyco_transf_61_cat"/>
</dbReference>
<evidence type="ECO:0000256" key="3">
    <source>
        <dbReference type="ARBA" id="ARBA00023180"/>
    </source>
</evidence>
<comment type="caution">
    <text evidence="5">The sequence shown here is derived from an EMBL/GenBank/DDBJ whole genome shotgun (WGS) entry which is preliminary data.</text>
</comment>
<accession>A0A418LW00</accession>
<name>A0A418LW00_9BACT</name>
<dbReference type="GO" id="GO:0016757">
    <property type="term" value="F:glycosyltransferase activity"/>
    <property type="evidence" value="ECO:0007669"/>
    <property type="project" value="UniProtKB-KW"/>
</dbReference>